<evidence type="ECO:0000313" key="3">
    <source>
        <dbReference type="Proteomes" id="UP000199315"/>
    </source>
</evidence>
<sequence length="245" mass="26279">MKNSKRFISLLILCLLMTSLSACTNADNGQASSSDTQQEQKTIAVHGTSSITATPTIAYVNIGVTTFNKDATIAQSENATKMDLVFKALEDLEIAKEKIKTISYNISQHYDYSYSSSEMTGYDVTNMIQVTVVDLAKVSQVIDMTVEQGVNQANSISFSITEEENSKFYLQALGDAVANAKAKAEALAKAAGVSISEPSKITEDSQGNVYPIYDASGMEKAADSATPISVGELKIEAGVTVVYDY</sequence>
<reference evidence="2 3" key="1">
    <citation type="submission" date="2016-09" db="EMBL/GenBank/DDBJ databases">
        <authorList>
            <person name="Capua I."/>
            <person name="De Benedictis P."/>
            <person name="Joannis T."/>
            <person name="Lombin L.H."/>
            <person name="Cattoli G."/>
        </authorList>
    </citation>
    <scope>NUCLEOTIDE SEQUENCE [LARGE SCALE GENOMIC DNA]</scope>
    <source>
        <strain evidence="2 3">GluBS11</strain>
    </source>
</reference>
<evidence type="ECO:0000313" key="2">
    <source>
        <dbReference type="EMBL" id="SCP99279.1"/>
    </source>
</evidence>
<dbReference type="GO" id="GO:0006974">
    <property type="term" value="P:DNA damage response"/>
    <property type="evidence" value="ECO:0007669"/>
    <property type="project" value="TreeGrafter"/>
</dbReference>
<dbReference type="InterPro" id="IPR052022">
    <property type="entry name" value="26kDa_periplasmic_antigen"/>
</dbReference>
<dbReference type="PROSITE" id="PS51257">
    <property type="entry name" value="PROKAR_LIPOPROTEIN"/>
    <property type="match status" value="1"/>
</dbReference>
<dbReference type="RefSeq" id="WP_169823764.1">
    <property type="nucleotide sequence ID" value="NZ_FMKA01000036.1"/>
</dbReference>
<dbReference type="AlphaFoldDB" id="A0A1D3TY10"/>
<dbReference type="PANTHER" id="PTHR34387">
    <property type="entry name" value="SLR1258 PROTEIN"/>
    <property type="match status" value="1"/>
</dbReference>
<gene>
    <name evidence="2" type="ORF">SAMN05421730_103637</name>
</gene>
<dbReference type="InterPro" id="IPR007497">
    <property type="entry name" value="SIMPL/DUF541"/>
</dbReference>
<dbReference type="PANTHER" id="PTHR34387:SF1">
    <property type="entry name" value="PERIPLASMIC IMMUNOGENIC PROTEIN"/>
    <property type="match status" value="1"/>
</dbReference>
<evidence type="ECO:0008006" key="4">
    <source>
        <dbReference type="Google" id="ProtNLM"/>
    </source>
</evidence>
<organism evidence="2 3">
    <name type="scientific">Anaerobium acetethylicum</name>
    <dbReference type="NCBI Taxonomy" id="1619234"/>
    <lineage>
        <taxon>Bacteria</taxon>
        <taxon>Bacillati</taxon>
        <taxon>Bacillota</taxon>
        <taxon>Clostridia</taxon>
        <taxon>Lachnospirales</taxon>
        <taxon>Lachnospiraceae</taxon>
        <taxon>Anaerobium</taxon>
    </lineage>
</organism>
<dbReference type="EMBL" id="FMKA01000036">
    <property type="protein sequence ID" value="SCP99279.1"/>
    <property type="molecule type" value="Genomic_DNA"/>
</dbReference>
<feature type="chain" id="PRO_5039406923" description="SIMPL domain-containing protein" evidence="1">
    <location>
        <begin position="23"/>
        <end position="245"/>
    </location>
</feature>
<proteinExistence type="predicted"/>
<dbReference type="Gene3D" id="3.30.70.2970">
    <property type="entry name" value="Protein of unknown function (DUF541), domain 2"/>
    <property type="match status" value="1"/>
</dbReference>
<keyword evidence="1" id="KW-0732">Signal</keyword>
<keyword evidence="3" id="KW-1185">Reference proteome</keyword>
<name>A0A1D3TY10_9FIRM</name>
<feature type="signal peptide" evidence="1">
    <location>
        <begin position="1"/>
        <end position="22"/>
    </location>
</feature>
<protein>
    <recommendedName>
        <fullName evidence="4">SIMPL domain-containing protein</fullName>
    </recommendedName>
</protein>
<evidence type="ECO:0000256" key="1">
    <source>
        <dbReference type="SAM" id="SignalP"/>
    </source>
</evidence>
<dbReference type="Pfam" id="PF04402">
    <property type="entry name" value="SIMPL"/>
    <property type="match status" value="1"/>
</dbReference>
<dbReference type="Proteomes" id="UP000199315">
    <property type="component" value="Unassembled WGS sequence"/>
</dbReference>
<dbReference type="Gene3D" id="3.30.110.170">
    <property type="entry name" value="Protein of unknown function (DUF541), domain 1"/>
    <property type="match status" value="1"/>
</dbReference>
<accession>A0A1D3TY10</accession>